<name>F2KNN7_ARCVS</name>
<evidence type="ECO:0000313" key="3">
    <source>
        <dbReference type="Proteomes" id="UP000008136"/>
    </source>
</evidence>
<reference evidence="2 3" key="1">
    <citation type="submission" date="2011-03" db="EMBL/GenBank/DDBJ databases">
        <title>The complete genome of Archaeoglobus veneficus SNP6.</title>
        <authorList>
            <consortium name="US DOE Joint Genome Institute (JGI-PGF)"/>
            <person name="Lucas S."/>
            <person name="Copeland A."/>
            <person name="Lapidus A."/>
            <person name="Bruce D."/>
            <person name="Goodwin L."/>
            <person name="Pitluck S."/>
            <person name="Kyrpides N."/>
            <person name="Mavromatis K."/>
            <person name="Pagani I."/>
            <person name="Ivanova N."/>
            <person name="Mikhailova N."/>
            <person name="Lu M."/>
            <person name="Detter J.C."/>
            <person name="Tapia R."/>
            <person name="Han C."/>
            <person name="Land M."/>
            <person name="Hauser L."/>
            <person name="Markowitz V."/>
            <person name="Cheng J.-F."/>
            <person name="Hugenholtz P."/>
            <person name="Woyke T."/>
            <person name="Wu D."/>
            <person name="Spring S."/>
            <person name="Brambilla E."/>
            <person name="Klenk H.-P."/>
            <person name="Eisen J.A."/>
        </authorList>
    </citation>
    <scope>NUCLEOTIDE SEQUENCE [LARGE SCALE GENOMIC DNA]</scope>
    <source>
        <strain>SNP6</strain>
    </source>
</reference>
<dbReference type="Proteomes" id="UP000008136">
    <property type="component" value="Chromosome"/>
</dbReference>
<evidence type="ECO:0000256" key="1">
    <source>
        <dbReference type="ARBA" id="ARBA00005534"/>
    </source>
</evidence>
<dbReference type="PROSITE" id="PS01314">
    <property type="entry name" value="UPF0047"/>
    <property type="match status" value="1"/>
</dbReference>
<dbReference type="Gene3D" id="2.60.120.460">
    <property type="entry name" value="YjbQ-like"/>
    <property type="match status" value="1"/>
</dbReference>
<evidence type="ECO:0000313" key="2">
    <source>
        <dbReference type="EMBL" id="AEA46265.1"/>
    </source>
</evidence>
<dbReference type="SUPFAM" id="SSF111038">
    <property type="entry name" value="YjbQ-like"/>
    <property type="match status" value="1"/>
</dbReference>
<dbReference type="Pfam" id="PF01894">
    <property type="entry name" value="YjbQ"/>
    <property type="match status" value="1"/>
</dbReference>
<accession>F2KNN7</accession>
<dbReference type="STRING" id="693661.Arcve_0228"/>
<dbReference type="PANTHER" id="PTHR30615:SF8">
    <property type="entry name" value="UPF0047 PROTEIN C4A8.02C"/>
    <property type="match status" value="1"/>
</dbReference>
<protein>
    <recommendedName>
        <fullName evidence="4">YjbQ family protein</fullName>
    </recommendedName>
</protein>
<dbReference type="PIRSF" id="PIRSF004681">
    <property type="entry name" value="UCP004681"/>
    <property type="match status" value="1"/>
</dbReference>
<evidence type="ECO:0008006" key="4">
    <source>
        <dbReference type="Google" id="ProtNLM"/>
    </source>
</evidence>
<dbReference type="InterPro" id="IPR035917">
    <property type="entry name" value="YjbQ-like_sf"/>
</dbReference>
<dbReference type="KEGG" id="ave:Arcve_0228"/>
<dbReference type="AlphaFoldDB" id="F2KNN7"/>
<organism evidence="2 3">
    <name type="scientific">Archaeoglobus veneficus (strain DSM 11195 / SNP6)</name>
    <dbReference type="NCBI Taxonomy" id="693661"/>
    <lineage>
        <taxon>Archaea</taxon>
        <taxon>Methanobacteriati</taxon>
        <taxon>Methanobacteriota</taxon>
        <taxon>Archaeoglobi</taxon>
        <taxon>Archaeoglobales</taxon>
        <taxon>Archaeoglobaceae</taxon>
        <taxon>Archaeoglobus</taxon>
    </lineage>
</organism>
<dbReference type="EMBL" id="CP002588">
    <property type="protein sequence ID" value="AEA46265.1"/>
    <property type="molecule type" value="Genomic_DNA"/>
</dbReference>
<dbReference type="eggNOG" id="arCOG04214">
    <property type="taxonomic scope" value="Archaea"/>
</dbReference>
<dbReference type="RefSeq" id="WP_013682941.1">
    <property type="nucleotide sequence ID" value="NC_015320.1"/>
</dbReference>
<keyword evidence="3" id="KW-1185">Reference proteome</keyword>
<dbReference type="PANTHER" id="PTHR30615">
    <property type="entry name" value="UNCHARACTERIZED PROTEIN YJBQ-RELATED"/>
    <property type="match status" value="1"/>
</dbReference>
<sequence length="130" mass="14060">MPAIEIRTGKRTEIIDITADVRKVVEESGGGGIAVVYTLHTTTAVIINEAEPGLLEDIVSALSKIVPTGAGYKHDRIDDNADAHIRAVLLGNSVVVPVENGKLQLGTWQRILFVELDGPRTRRVIVKLVD</sequence>
<dbReference type="InterPro" id="IPR001602">
    <property type="entry name" value="UPF0047_YjbQ-like"/>
</dbReference>
<dbReference type="HOGENOM" id="CLU_096980_1_1_2"/>
<proteinExistence type="inferred from homology"/>
<dbReference type="GeneID" id="10393322"/>
<gene>
    <name evidence="2" type="ordered locus">Arcve_0228</name>
</gene>
<dbReference type="NCBIfam" id="TIGR00149">
    <property type="entry name" value="TIGR00149_YjbQ"/>
    <property type="match status" value="1"/>
</dbReference>
<dbReference type="OrthoDB" id="6663at2157"/>
<comment type="similarity">
    <text evidence="1">Belongs to the UPF0047 family.</text>
</comment>